<dbReference type="PRINTS" id="PR00259">
    <property type="entry name" value="TMFOUR"/>
</dbReference>
<dbReference type="GO" id="GO:0005886">
    <property type="term" value="C:plasma membrane"/>
    <property type="evidence" value="ECO:0007669"/>
    <property type="project" value="TreeGrafter"/>
</dbReference>
<evidence type="ECO:0000256" key="5">
    <source>
        <dbReference type="SAM" id="Phobius"/>
    </source>
</evidence>
<sequence length="194" mass="21684">INNNTLSPSSWSDYIFKYLLVTSNLLFSVLGLVTLVVGLWGLINKESFAQEKISGIGTDPMLLFCFLGLVLALLSLMGCVGALRENMCLLQSFLAGQIAEYLRSGMLAAMVRYQDDLDLRFITDEIQTGLQCCGADTYRDWEINELEGPNKDKQELNRNTHVTDIIINSNIIILSLIIIIKFIIFVILLTVIIS</sequence>
<evidence type="ECO:0000256" key="3">
    <source>
        <dbReference type="ARBA" id="ARBA00022989"/>
    </source>
</evidence>
<organism evidence="6 7">
    <name type="scientific">Sinocyclocheilus anshuiensis</name>
    <dbReference type="NCBI Taxonomy" id="1608454"/>
    <lineage>
        <taxon>Eukaryota</taxon>
        <taxon>Metazoa</taxon>
        <taxon>Chordata</taxon>
        <taxon>Craniata</taxon>
        <taxon>Vertebrata</taxon>
        <taxon>Euteleostomi</taxon>
        <taxon>Actinopterygii</taxon>
        <taxon>Neopterygii</taxon>
        <taxon>Teleostei</taxon>
        <taxon>Ostariophysi</taxon>
        <taxon>Cypriniformes</taxon>
        <taxon>Cyprinidae</taxon>
        <taxon>Cyprininae</taxon>
        <taxon>Sinocyclocheilus</taxon>
    </lineage>
</organism>
<evidence type="ECO:0000313" key="6">
    <source>
        <dbReference type="Ensembl" id="ENSSANP00000104992.1"/>
    </source>
</evidence>
<keyword evidence="4 5" id="KW-0472">Membrane</keyword>
<dbReference type="PANTHER" id="PTHR19282">
    <property type="entry name" value="TETRASPANIN"/>
    <property type="match status" value="1"/>
</dbReference>
<evidence type="ECO:0000256" key="4">
    <source>
        <dbReference type="ARBA" id="ARBA00023136"/>
    </source>
</evidence>
<keyword evidence="2 5" id="KW-0812">Transmembrane</keyword>
<evidence type="ECO:0000313" key="7">
    <source>
        <dbReference type="Proteomes" id="UP000472260"/>
    </source>
</evidence>
<dbReference type="Proteomes" id="UP000472260">
    <property type="component" value="Unassembled WGS sequence"/>
</dbReference>
<dbReference type="Gene3D" id="1.10.1450.10">
    <property type="entry name" value="Tetraspanin"/>
    <property type="match status" value="1"/>
</dbReference>
<dbReference type="Ensembl" id="ENSSANT00000111425.1">
    <property type="protein sequence ID" value="ENSSANP00000104992.1"/>
    <property type="gene ID" value="ENSSANG00000051397.1"/>
</dbReference>
<reference evidence="6" key="2">
    <citation type="submission" date="2025-09" db="UniProtKB">
        <authorList>
            <consortium name="Ensembl"/>
        </authorList>
    </citation>
    <scope>IDENTIFICATION</scope>
</reference>
<dbReference type="Pfam" id="PF00335">
    <property type="entry name" value="Tetraspanin"/>
    <property type="match status" value="1"/>
</dbReference>
<accession>A0A671T5Z3</accession>
<protein>
    <submittedName>
        <fullName evidence="6">Tetraspanin 10</fullName>
    </submittedName>
</protein>
<dbReference type="SUPFAM" id="SSF48652">
    <property type="entry name" value="Tetraspanin"/>
    <property type="match status" value="1"/>
</dbReference>
<dbReference type="AlphaFoldDB" id="A0A671T5Z3"/>
<dbReference type="InterPro" id="IPR018499">
    <property type="entry name" value="Tetraspanin/Peripherin"/>
</dbReference>
<dbReference type="InterPro" id="IPR008952">
    <property type="entry name" value="Tetraspanin_EC2_sf"/>
</dbReference>
<feature type="transmembrane region" description="Helical" evidence="5">
    <location>
        <begin position="171"/>
        <end position="193"/>
    </location>
</feature>
<proteinExistence type="predicted"/>
<keyword evidence="7" id="KW-1185">Reference proteome</keyword>
<name>A0A671T5Z3_9TELE</name>
<reference evidence="6" key="1">
    <citation type="submission" date="2025-08" db="UniProtKB">
        <authorList>
            <consortium name="Ensembl"/>
        </authorList>
    </citation>
    <scope>IDENTIFICATION</scope>
</reference>
<dbReference type="PANTHER" id="PTHR19282:SF550">
    <property type="entry name" value="TETRASPANIN-10"/>
    <property type="match status" value="1"/>
</dbReference>
<evidence type="ECO:0000256" key="1">
    <source>
        <dbReference type="ARBA" id="ARBA00004141"/>
    </source>
</evidence>
<keyword evidence="3 5" id="KW-1133">Transmembrane helix</keyword>
<evidence type="ECO:0000256" key="2">
    <source>
        <dbReference type="ARBA" id="ARBA00022692"/>
    </source>
</evidence>
<feature type="transmembrane region" description="Helical" evidence="5">
    <location>
        <begin position="61"/>
        <end position="83"/>
    </location>
</feature>
<comment type="subcellular location">
    <subcellularLocation>
        <location evidence="1">Membrane</location>
        <topology evidence="1">Multi-pass membrane protein</topology>
    </subcellularLocation>
</comment>
<feature type="transmembrane region" description="Helical" evidence="5">
    <location>
        <begin position="15"/>
        <end position="40"/>
    </location>
</feature>